<accession>A0AAW6Z7R4</accession>
<sequence length="42" mass="4601">MDLYEIYSNVGFICGMILIILGTVGSVVLFGFGMCHMVKNDV</sequence>
<feature type="transmembrane region" description="Helical" evidence="1">
    <location>
        <begin position="6"/>
        <end position="32"/>
    </location>
</feature>
<dbReference type="EMBL" id="JAPNPE010000031">
    <property type="protein sequence ID" value="MDK7395139.1"/>
    <property type="molecule type" value="Genomic_DNA"/>
</dbReference>
<keyword evidence="1" id="KW-0812">Transmembrane</keyword>
<reference evidence="2" key="1">
    <citation type="submission" date="2022-11" db="EMBL/GenBank/DDBJ databases">
        <title>WGS-based characterization of Bacillus cereus isolated from food &amp; feed additives.</title>
        <authorList>
            <person name="Bogaerts B."/>
            <person name="Fraiture M.-A."/>
            <person name="Roosens N.H.C."/>
            <person name="De Keersmaecker S.C.J."/>
            <person name="Vanneste K."/>
        </authorList>
    </citation>
    <scope>NUCLEOTIDE SEQUENCE</scope>
    <source>
        <strain evidence="2">74.2</strain>
    </source>
</reference>
<gene>
    <name evidence="2" type="ORF">OWO78_27875</name>
</gene>
<evidence type="ECO:0000313" key="2">
    <source>
        <dbReference type="EMBL" id="MDK7395139.1"/>
    </source>
</evidence>
<keyword evidence="1" id="KW-1133">Transmembrane helix</keyword>
<dbReference type="AlphaFoldDB" id="A0AAW6Z7R4"/>
<protein>
    <recommendedName>
        <fullName evidence="4">DUF3789 domain-containing protein</fullName>
    </recommendedName>
</protein>
<name>A0AAW6Z7R4_9BACI</name>
<evidence type="ECO:0000313" key="3">
    <source>
        <dbReference type="Proteomes" id="UP001174229"/>
    </source>
</evidence>
<dbReference type="Proteomes" id="UP001174229">
    <property type="component" value="Unassembled WGS sequence"/>
</dbReference>
<keyword evidence="1" id="KW-0472">Membrane</keyword>
<proteinExistence type="predicted"/>
<evidence type="ECO:0000256" key="1">
    <source>
        <dbReference type="SAM" id="Phobius"/>
    </source>
</evidence>
<dbReference type="RefSeq" id="WP_270701359.1">
    <property type="nucleotide sequence ID" value="NZ_JAPNPC010000037.1"/>
</dbReference>
<evidence type="ECO:0008006" key="4">
    <source>
        <dbReference type="Google" id="ProtNLM"/>
    </source>
</evidence>
<organism evidence="2 3">
    <name type="scientific">Bacillus pacificus</name>
    <dbReference type="NCBI Taxonomy" id="2026187"/>
    <lineage>
        <taxon>Bacteria</taxon>
        <taxon>Bacillati</taxon>
        <taxon>Bacillota</taxon>
        <taxon>Bacilli</taxon>
        <taxon>Bacillales</taxon>
        <taxon>Bacillaceae</taxon>
        <taxon>Bacillus</taxon>
        <taxon>Bacillus cereus group</taxon>
    </lineage>
</organism>
<comment type="caution">
    <text evidence="2">The sequence shown here is derived from an EMBL/GenBank/DDBJ whole genome shotgun (WGS) entry which is preliminary data.</text>
</comment>